<comment type="subunit">
    <text evidence="6">The basal body constitutes a major portion of the flagellar organelle and consists of a number of rings mounted on a central rod.</text>
</comment>
<evidence type="ECO:0000313" key="9">
    <source>
        <dbReference type="EMBL" id="MBU2692188.1"/>
    </source>
</evidence>
<dbReference type="Pfam" id="PF00460">
    <property type="entry name" value="Flg_bb_rod"/>
    <property type="match status" value="1"/>
</dbReference>
<keyword evidence="9" id="KW-0969">Cilium</keyword>
<evidence type="ECO:0000256" key="6">
    <source>
        <dbReference type="PIRNR" id="PIRNR002889"/>
    </source>
</evidence>
<comment type="caution">
    <text evidence="9">The sequence shown here is derived from an EMBL/GenBank/DDBJ whole genome shotgun (WGS) entry which is preliminary data.</text>
</comment>
<dbReference type="InterPro" id="IPR006300">
    <property type="entry name" value="FlgB"/>
</dbReference>
<evidence type="ECO:0000256" key="7">
    <source>
        <dbReference type="SAM" id="MobiDB-lite"/>
    </source>
</evidence>
<dbReference type="EMBL" id="JAHJDP010000085">
    <property type="protein sequence ID" value="MBU2692188.1"/>
    <property type="molecule type" value="Genomic_DNA"/>
</dbReference>
<proteinExistence type="inferred from homology"/>
<accession>A0A948RYY4</accession>
<comment type="similarity">
    <text evidence="2 6">Belongs to the flagella basal body rod proteins family.</text>
</comment>
<evidence type="ECO:0000256" key="3">
    <source>
        <dbReference type="ARBA" id="ARBA00014376"/>
    </source>
</evidence>
<feature type="region of interest" description="Disordered" evidence="7">
    <location>
        <begin position="56"/>
        <end position="88"/>
    </location>
</feature>
<dbReference type="AlphaFoldDB" id="A0A948RYY4"/>
<evidence type="ECO:0000256" key="1">
    <source>
        <dbReference type="ARBA" id="ARBA00004117"/>
    </source>
</evidence>
<dbReference type="GO" id="GO:0071973">
    <property type="term" value="P:bacterial-type flagellum-dependent cell motility"/>
    <property type="evidence" value="ECO:0007669"/>
    <property type="project" value="InterPro"/>
</dbReference>
<feature type="compositionally biased region" description="Polar residues" evidence="7">
    <location>
        <begin position="56"/>
        <end position="65"/>
    </location>
</feature>
<dbReference type="NCBIfam" id="TIGR01396">
    <property type="entry name" value="FlgB"/>
    <property type="match status" value="1"/>
</dbReference>
<dbReference type="Proteomes" id="UP000777784">
    <property type="component" value="Unassembled WGS sequence"/>
</dbReference>
<dbReference type="InterPro" id="IPR001444">
    <property type="entry name" value="Flag_bb_rod_N"/>
</dbReference>
<evidence type="ECO:0000259" key="8">
    <source>
        <dbReference type="Pfam" id="PF00460"/>
    </source>
</evidence>
<keyword evidence="4 6" id="KW-0975">Bacterial flagellum</keyword>
<reference evidence="9" key="1">
    <citation type="submission" date="2021-05" db="EMBL/GenBank/DDBJ databases">
        <title>Energy efficiency and biological interactions define the core microbiome of deep oligotrophic groundwater.</title>
        <authorList>
            <person name="Mehrshad M."/>
            <person name="Lopez-Fernandez M."/>
            <person name="Bell E."/>
            <person name="Bernier-Latmani R."/>
            <person name="Bertilsson S."/>
            <person name="Dopson M."/>
        </authorList>
    </citation>
    <scope>NUCLEOTIDE SEQUENCE</scope>
    <source>
        <strain evidence="9">Modern_marine.mb.64</strain>
    </source>
</reference>
<comment type="function">
    <text evidence="5 6">Structural component of flagellum, the bacterial motility apparatus. Part of the rod structure of flagellar basal body.</text>
</comment>
<keyword evidence="9" id="KW-0282">Flagellum</keyword>
<sequence length="132" mass="14112">MDGITANQGSIPILRKALDAAALRQKVAASNLANIQTPGYKPQAVKFEELLSGMQTTPSLPLNSSKKGHIAGETGGSRASKIPGPRVVADSEPLELERQIIELQKSTLHYQALSQFVAGHYRSLIDAIGPIR</sequence>
<evidence type="ECO:0000256" key="5">
    <source>
        <dbReference type="ARBA" id="ARBA00024934"/>
    </source>
</evidence>
<feature type="domain" description="Flagellar basal body rod protein N-terminal" evidence="8">
    <location>
        <begin position="15"/>
        <end position="41"/>
    </location>
</feature>
<name>A0A948RYY4_UNCEI</name>
<organism evidence="9 10">
    <name type="scientific">Eiseniibacteriota bacterium</name>
    <dbReference type="NCBI Taxonomy" id="2212470"/>
    <lineage>
        <taxon>Bacteria</taxon>
        <taxon>Candidatus Eiseniibacteriota</taxon>
    </lineage>
</organism>
<protein>
    <recommendedName>
        <fullName evidence="3 6">Flagellar basal body rod protein FlgB</fullName>
    </recommendedName>
</protein>
<evidence type="ECO:0000256" key="2">
    <source>
        <dbReference type="ARBA" id="ARBA00009677"/>
    </source>
</evidence>
<dbReference type="GO" id="GO:0030694">
    <property type="term" value="C:bacterial-type flagellum basal body, rod"/>
    <property type="evidence" value="ECO:0007669"/>
    <property type="project" value="InterPro"/>
</dbReference>
<evidence type="ECO:0000313" key="10">
    <source>
        <dbReference type="Proteomes" id="UP000777784"/>
    </source>
</evidence>
<comment type="subcellular location">
    <subcellularLocation>
        <location evidence="1 6">Bacterial flagellum basal body</location>
    </subcellularLocation>
</comment>
<gene>
    <name evidence="9" type="primary">flgB</name>
    <name evidence="9" type="ORF">KJ970_14800</name>
</gene>
<evidence type="ECO:0000256" key="4">
    <source>
        <dbReference type="ARBA" id="ARBA00023143"/>
    </source>
</evidence>
<keyword evidence="9" id="KW-0966">Cell projection</keyword>
<dbReference type="PIRSF" id="PIRSF002889">
    <property type="entry name" value="Rod_FlgB"/>
    <property type="match status" value="1"/>
</dbReference>